<evidence type="ECO:0008006" key="3">
    <source>
        <dbReference type="Google" id="ProtNLM"/>
    </source>
</evidence>
<reference evidence="2" key="1">
    <citation type="journal article" date="2019" name="Int. J. Syst. Evol. Microbiol.">
        <title>The Global Catalogue of Microorganisms (GCM) 10K type strain sequencing project: providing services to taxonomists for standard genome sequencing and annotation.</title>
        <authorList>
            <consortium name="The Broad Institute Genomics Platform"/>
            <consortium name="The Broad Institute Genome Sequencing Center for Infectious Disease"/>
            <person name="Wu L."/>
            <person name="Ma J."/>
        </authorList>
    </citation>
    <scope>NUCLEOTIDE SEQUENCE [LARGE SCALE GENOMIC DNA]</scope>
    <source>
        <strain evidence="2">CGMCC 1.12286</strain>
    </source>
</reference>
<dbReference type="RefSeq" id="WP_377941648.1">
    <property type="nucleotide sequence ID" value="NZ_JBHUCX010000014.1"/>
</dbReference>
<dbReference type="Proteomes" id="UP001597079">
    <property type="component" value="Unassembled WGS sequence"/>
</dbReference>
<sequence length="318" mass="37507">MDYPAIQPIQELSCLCRTAIALLEMHNHTANGILADQWDMNLAVSQADKTFPRMFLESGKYTLIRDLDELYGIGVRECERNDIDLICEGLQNGIKYIVSINPKLWYTWYQRVADLDLPYHVVLLLDYNAKTNLITYWDSRAGGTDNRDLYREIERDRLAQTLYPHVVWALDLRDANPLPIEEMIRLQFTRVLMKMRDNRTVRLFDEDIFHGLAALHAFAQEVETRVGDLENRTQWRKAMYCIMRTVAQREVFLQKMKHRLRLDDNFCDTYLSKWRYMSFLLGKKDGKRMQDYLEQVTALEETLSNSVEDCLFSSIYES</sequence>
<comment type="caution">
    <text evidence="1">The sequence shown here is derived from an EMBL/GenBank/DDBJ whole genome shotgun (WGS) entry which is preliminary data.</text>
</comment>
<accession>A0ABW4JC86</accession>
<keyword evidence="2" id="KW-1185">Reference proteome</keyword>
<gene>
    <name evidence="1" type="ORF">ACFSB2_04610</name>
</gene>
<evidence type="ECO:0000313" key="1">
    <source>
        <dbReference type="EMBL" id="MFD1673991.1"/>
    </source>
</evidence>
<name>A0ABW4JC86_9BACL</name>
<protein>
    <recommendedName>
        <fullName evidence="3">Butirosin biosynthesis protein H N-terminal domain-containing protein</fullName>
    </recommendedName>
</protein>
<proteinExistence type="predicted"/>
<dbReference type="EMBL" id="JBHUCX010000014">
    <property type="protein sequence ID" value="MFD1673991.1"/>
    <property type="molecule type" value="Genomic_DNA"/>
</dbReference>
<organism evidence="1 2">
    <name type="scientific">Alicyclobacillus fodiniaquatilis</name>
    <dbReference type="NCBI Taxonomy" id="1661150"/>
    <lineage>
        <taxon>Bacteria</taxon>
        <taxon>Bacillati</taxon>
        <taxon>Bacillota</taxon>
        <taxon>Bacilli</taxon>
        <taxon>Bacillales</taxon>
        <taxon>Alicyclobacillaceae</taxon>
        <taxon>Alicyclobacillus</taxon>
    </lineage>
</organism>
<evidence type="ECO:0000313" key="2">
    <source>
        <dbReference type="Proteomes" id="UP001597079"/>
    </source>
</evidence>